<evidence type="ECO:0008006" key="3">
    <source>
        <dbReference type="Google" id="ProtNLM"/>
    </source>
</evidence>
<dbReference type="PANTHER" id="PTHR36688:SF1">
    <property type="entry name" value="ENDONUCLEASE_EXONUCLEASE_PHOSPHATASE DOMAIN-CONTAINING PROTEIN"/>
    <property type="match status" value="1"/>
</dbReference>
<accession>H3AE29</accession>
<dbReference type="InterPro" id="IPR036691">
    <property type="entry name" value="Endo/exonu/phosph_ase_sf"/>
</dbReference>
<dbReference type="InterPro" id="IPR052560">
    <property type="entry name" value="RdDP_mobile_element"/>
</dbReference>
<dbReference type="HOGENOM" id="CLU_031817_0_1_1"/>
<name>H3AE29_LATCH</name>
<dbReference type="EMBL" id="AFYH01150897">
    <property type="status" value="NOT_ANNOTATED_CDS"/>
    <property type="molecule type" value="Genomic_DNA"/>
</dbReference>
<dbReference type="GeneTree" id="ENSGT00940000164499"/>
<proteinExistence type="predicted"/>
<sequence length="393" mass="45263">NRPWIPGMRLAIERQHQKYGSAIFVKPELIVNTTSMTEQNDIEVLTVDMDNISIMSVYKHPGERFAFMSPENLDHNKARVIIGNFNSHGYSKNDENGDLAEMWAEAYHLSLIHDSKLPESFNSSQWRRSYNPDLAFVDSNIEVMCKKDVLEPIPHPQHRPITISVIAAITPNLVLMRRHFNFKKADWRGFFEDLDKKVTHTDPTPENYDLFVNALRNTSKRYIPRGCRTEHIPGFTPVLAAKYKKYQQMFQRDPFSEDTIAAGTALTSKLQEEDMTHTSRKAWLTIHKLNNDPKKVEQHYNITANQVAHQLLLNGKALNKQPKILIRWQTDLEENHFSMPYTIDELNAGISHLKNGKAAGLDDICTEQIKHFGPATKLWVLCLFNNCLSTLRI</sequence>
<reference evidence="2" key="1">
    <citation type="submission" date="2011-08" db="EMBL/GenBank/DDBJ databases">
        <title>The draft genome of Latimeria chalumnae.</title>
        <authorList>
            <person name="Di Palma F."/>
            <person name="Alfoldi J."/>
            <person name="Johnson J."/>
            <person name="Berlin A."/>
            <person name="Gnerre S."/>
            <person name="Jaffe D."/>
            <person name="MacCallum I."/>
            <person name="Young S."/>
            <person name="Walker B.J."/>
            <person name="Lander E."/>
            <person name="Lindblad-Toh K."/>
        </authorList>
    </citation>
    <scope>NUCLEOTIDE SEQUENCE [LARGE SCALE GENOMIC DNA]</scope>
    <source>
        <strain evidence="2">Wild caught</strain>
    </source>
</reference>
<dbReference type="Gene3D" id="3.60.10.10">
    <property type="entry name" value="Endonuclease/exonuclease/phosphatase"/>
    <property type="match status" value="1"/>
</dbReference>
<protein>
    <recommendedName>
        <fullName evidence="3">Endonuclease/exonuclease/phosphatase domain-containing protein</fullName>
    </recommendedName>
</protein>
<reference evidence="1" key="3">
    <citation type="submission" date="2025-09" db="UniProtKB">
        <authorList>
            <consortium name="Ensembl"/>
        </authorList>
    </citation>
    <scope>IDENTIFICATION</scope>
</reference>
<dbReference type="Ensembl" id="ENSLACT00000007966.1">
    <property type="protein sequence ID" value="ENSLACP00000007900.1"/>
    <property type="gene ID" value="ENSLACG00000006992.1"/>
</dbReference>
<dbReference type="eggNOG" id="KOG1075">
    <property type="taxonomic scope" value="Eukaryota"/>
</dbReference>
<organism evidence="1 2">
    <name type="scientific">Latimeria chalumnae</name>
    <name type="common">Coelacanth</name>
    <dbReference type="NCBI Taxonomy" id="7897"/>
    <lineage>
        <taxon>Eukaryota</taxon>
        <taxon>Metazoa</taxon>
        <taxon>Chordata</taxon>
        <taxon>Craniata</taxon>
        <taxon>Vertebrata</taxon>
        <taxon>Euteleostomi</taxon>
        <taxon>Coelacanthiformes</taxon>
        <taxon>Coelacanthidae</taxon>
        <taxon>Latimeria</taxon>
    </lineage>
</organism>
<reference evidence="1" key="2">
    <citation type="submission" date="2025-08" db="UniProtKB">
        <authorList>
            <consortium name="Ensembl"/>
        </authorList>
    </citation>
    <scope>IDENTIFICATION</scope>
</reference>
<dbReference type="AlphaFoldDB" id="H3AE29"/>
<evidence type="ECO:0000313" key="2">
    <source>
        <dbReference type="Proteomes" id="UP000008672"/>
    </source>
</evidence>
<dbReference type="SUPFAM" id="SSF56219">
    <property type="entry name" value="DNase I-like"/>
    <property type="match status" value="1"/>
</dbReference>
<dbReference type="PANTHER" id="PTHR36688">
    <property type="entry name" value="ENDO/EXONUCLEASE/PHOSPHATASE DOMAIN-CONTAINING PROTEIN"/>
    <property type="match status" value="1"/>
</dbReference>
<evidence type="ECO:0000313" key="1">
    <source>
        <dbReference type="Ensembl" id="ENSLACP00000007900.1"/>
    </source>
</evidence>
<dbReference type="Proteomes" id="UP000008672">
    <property type="component" value="Unassembled WGS sequence"/>
</dbReference>
<keyword evidence="2" id="KW-1185">Reference proteome</keyword>
<dbReference type="InParanoid" id="H3AE29"/>